<reference evidence="11" key="1">
    <citation type="submission" date="2020-06" db="EMBL/GenBank/DDBJ databases">
        <title>Genomes of multiple members of Pneumocystis genus reveal paths to human pathogen Pneumocystis jirovecii.</title>
        <authorList>
            <person name="Cisse O.H."/>
            <person name="Ma L."/>
            <person name="Dekker J."/>
            <person name="Khil P."/>
            <person name="Jo J."/>
            <person name="Brenchley J."/>
            <person name="Blair R."/>
            <person name="Pahar B."/>
            <person name="Chabe M."/>
            <person name="Van Rompay K.A."/>
            <person name="Keesler R."/>
            <person name="Sukura A."/>
            <person name="Hirsch V."/>
            <person name="Kutty G."/>
            <person name="Liu Y."/>
            <person name="Peng L."/>
            <person name="Chen J."/>
            <person name="Song J."/>
            <person name="Weissenbacher-Lang C."/>
            <person name="Xu J."/>
            <person name="Upham N.S."/>
            <person name="Stajich J.E."/>
            <person name="Cuomo C.A."/>
            <person name="Cushion M.T."/>
            <person name="Kovacs J.A."/>
        </authorList>
    </citation>
    <scope>NUCLEOTIDE SEQUENCE</scope>
    <source>
        <strain evidence="11">2A</strain>
    </source>
</reference>
<evidence type="ECO:0000256" key="2">
    <source>
        <dbReference type="ARBA" id="ARBA00004123"/>
    </source>
</evidence>
<keyword evidence="8 9" id="KW-0539">Nucleus</keyword>
<keyword evidence="4 9" id="KW-0227">DNA damage</keyword>
<dbReference type="GO" id="GO:0006366">
    <property type="term" value="P:transcription by RNA polymerase II"/>
    <property type="evidence" value="ECO:0007669"/>
    <property type="project" value="UniProtKB-ARBA"/>
</dbReference>
<evidence type="ECO:0000313" key="11">
    <source>
        <dbReference type="EMBL" id="QSL64230.1"/>
    </source>
</evidence>
<evidence type="ECO:0000256" key="9">
    <source>
        <dbReference type="RuleBase" id="RU364024"/>
    </source>
</evidence>
<organism evidence="11 12">
    <name type="scientific">Pneumocystis wakefieldiae</name>
    <dbReference type="NCBI Taxonomy" id="38082"/>
    <lineage>
        <taxon>Eukaryota</taxon>
        <taxon>Fungi</taxon>
        <taxon>Dikarya</taxon>
        <taxon>Ascomycota</taxon>
        <taxon>Taphrinomycotina</taxon>
        <taxon>Pneumocystomycetes</taxon>
        <taxon>Pneumocystaceae</taxon>
        <taxon>Pneumocystis</taxon>
    </lineage>
</organism>
<dbReference type="PANTHER" id="PTHR13152">
    <property type="entry name" value="TFIIH, POLYPEPTIDE 4"/>
    <property type="match status" value="1"/>
</dbReference>
<accession>A0A899FJK2</accession>
<evidence type="ECO:0000256" key="4">
    <source>
        <dbReference type="ARBA" id="ARBA00022763"/>
    </source>
</evidence>
<dbReference type="GO" id="GO:0003690">
    <property type="term" value="F:double-stranded DNA binding"/>
    <property type="evidence" value="ECO:0007669"/>
    <property type="project" value="TreeGrafter"/>
</dbReference>
<dbReference type="AlphaFoldDB" id="A0A899FJK2"/>
<evidence type="ECO:0000256" key="8">
    <source>
        <dbReference type="ARBA" id="ARBA00023242"/>
    </source>
</evidence>
<gene>
    <name evidence="11" type="ORF">MERGE_000385</name>
</gene>
<dbReference type="FunFam" id="3.30.70.2610:FF:000001">
    <property type="entry name" value="General transcription factor IIH subunit 4"/>
    <property type="match status" value="1"/>
</dbReference>
<dbReference type="GO" id="GO:0006289">
    <property type="term" value="P:nucleotide-excision repair"/>
    <property type="evidence" value="ECO:0007669"/>
    <property type="project" value="InterPro"/>
</dbReference>
<comment type="subcellular location">
    <subcellularLocation>
        <location evidence="2 9">Nucleus</location>
    </subcellularLocation>
</comment>
<comment type="function">
    <text evidence="9">Component of the general transcription and DNA repair factor IIH (TFIIH) core complex which is involved in general and transcription-coupled nucleotide excision repair (NER) of damaged DNA.</text>
</comment>
<evidence type="ECO:0000313" key="12">
    <source>
        <dbReference type="Proteomes" id="UP000663699"/>
    </source>
</evidence>
<dbReference type="GO" id="GO:0001671">
    <property type="term" value="F:ATPase activator activity"/>
    <property type="evidence" value="ECO:0007669"/>
    <property type="project" value="InterPro"/>
</dbReference>
<dbReference type="Pfam" id="PF03849">
    <property type="entry name" value="Tfb2"/>
    <property type="match status" value="1"/>
</dbReference>
<dbReference type="GO" id="GO:0000439">
    <property type="term" value="C:transcription factor TFIIH core complex"/>
    <property type="evidence" value="ECO:0007669"/>
    <property type="project" value="InterPro"/>
</dbReference>
<dbReference type="GO" id="GO:0005675">
    <property type="term" value="C:transcription factor TFIIH holo complex"/>
    <property type="evidence" value="ECO:0007669"/>
    <property type="project" value="TreeGrafter"/>
</dbReference>
<proteinExistence type="inferred from homology"/>
<dbReference type="NCBIfam" id="TIGR00625">
    <property type="entry name" value="tfb2"/>
    <property type="match status" value="1"/>
</dbReference>
<feature type="domain" description="Transcription factor Tfb2 C-terminal" evidence="10">
    <location>
        <begin position="386"/>
        <end position="453"/>
    </location>
</feature>
<protein>
    <recommendedName>
        <fullName evidence="9">RNA polymerase II transcription factor B subunit 2</fullName>
    </recommendedName>
</protein>
<dbReference type="PANTHER" id="PTHR13152:SF0">
    <property type="entry name" value="GENERAL TRANSCRIPTION FACTOR IIH SUBUNIT 4"/>
    <property type="match status" value="1"/>
</dbReference>
<dbReference type="InterPro" id="IPR040662">
    <property type="entry name" value="Tfb2_C"/>
</dbReference>
<keyword evidence="5 9" id="KW-0805">Transcription regulation</keyword>
<keyword evidence="6 9" id="KW-0804">Transcription</keyword>
<evidence type="ECO:0000256" key="5">
    <source>
        <dbReference type="ARBA" id="ARBA00023015"/>
    </source>
</evidence>
<dbReference type="Gene3D" id="3.30.70.2610">
    <property type="match status" value="1"/>
</dbReference>
<dbReference type="OrthoDB" id="364513at2759"/>
<name>A0A899FJK2_9ASCO</name>
<dbReference type="Proteomes" id="UP000663699">
    <property type="component" value="Chromosome 1"/>
</dbReference>
<sequence length="458" mass="53098">MTFKENINDYLDKLPKTTLLRLYKDPSACLSIFRLLPNLAKQFILSLLYYPEPLSLEQFDQLVNEDSKSRKQAEALDKLYRLHIFQKKENHMCFTDNFKEQFQTLLVGGKSYDTFGILCLIPDKRNIDIAFLDNYARKKWETILHFMLGTGTEKLPGNQVLSLLLYSQLMSGSNHDNMKITNTGFQFLLQDINSQIWTLLLQYLNMIEDSEIDPVDVLQFLFMLGNLELGKSYLVSSLTPIQVNTLENLKDYGIVYRRKSSRRFYPTRLATILTSSTESFPSNSDIRNVLNPNRNSENADKGFIILETNYRLYAYTNSPIQIAVLNLFVHLQLRFSNLVVGIVTRNSVRQAFMNGITAEQIISYLTSYAHPQMKKNTPIIPSTITDQIQLWEVERNRLKATEGYLFRDFNSNTDYELVLKYANELNVVVWEAPLKGVFFVNIQGSSMIVDYIKRKFSK</sequence>
<dbReference type="InterPro" id="IPR004598">
    <property type="entry name" value="TFIIH_p52/Tfb2"/>
</dbReference>
<evidence type="ECO:0000256" key="1">
    <source>
        <dbReference type="ARBA" id="ARBA00002817"/>
    </source>
</evidence>
<dbReference type="Pfam" id="PF18307">
    <property type="entry name" value="Tfb2_C"/>
    <property type="match status" value="1"/>
</dbReference>
<keyword evidence="7 9" id="KW-0234">DNA repair</keyword>
<comment type="function">
    <text evidence="1">Component of the general transcription and DNA repair factor IIH (TFIIH) core complex, which is involved in general and transcription-coupled nucleotide excision repair (NER) of damaged DNA and, when complexed to TFIIK, in RNA transcription by RNA polymerase II. In NER, TFIIH acts by opening DNA around the lesion to allow the excision of the damaged oligonucleotide and its replacement by a new DNA fragment. In transcription, TFIIH has an essential role in transcription initiation. When the pre-initiation complex (PIC) has been established, TFIIH is required for promoter opening and promoter escape. Phosphorylation of the C-terminal tail (CTD) of the largest subunit of RNA polymerase II by the kinase module TFIIK controls the initiation of transcription.</text>
</comment>
<evidence type="ECO:0000256" key="7">
    <source>
        <dbReference type="ARBA" id="ARBA00023204"/>
    </source>
</evidence>
<keyword evidence="12" id="KW-1185">Reference proteome</keyword>
<evidence type="ECO:0000256" key="6">
    <source>
        <dbReference type="ARBA" id="ARBA00023163"/>
    </source>
</evidence>
<evidence type="ECO:0000256" key="3">
    <source>
        <dbReference type="ARBA" id="ARBA00007132"/>
    </source>
</evidence>
<comment type="similarity">
    <text evidence="3 9">Belongs to the TFB2 family.</text>
</comment>
<dbReference type="EMBL" id="CP054532">
    <property type="protein sequence ID" value="QSL64230.1"/>
    <property type="molecule type" value="Genomic_DNA"/>
</dbReference>
<evidence type="ECO:0000259" key="10">
    <source>
        <dbReference type="Pfam" id="PF18307"/>
    </source>
</evidence>